<dbReference type="InterPro" id="IPR000595">
    <property type="entry name" value="cNMP-bd_dom"/>
</dbReference>
<dbReference type="CDD" id="cd00038">
    <property type="entry name" value="CAP_ED"/>
    <property type="match status" value="1"/>
</dbReference>
<dbReference type="InterPro" id="IPR018490">
    <property type="entry name" value="cNMP-bd_dom_sf"/>
</dbReference>
<accession>A0A4Q7YH60</accession>
<dbReference type="PROSITE" id="PS50042">
    <property type="entry name" value="CNMP_BINDING_3"/>
    <property type="match status" value="1"/>
</dbReference>
<dbReference type="Pfam" id="PF06210">
    <property type="entry name" value="DUF1003"/>
    <property type="match status" value="1"/>
</dbReference>
<keyword evidence="1" id="KW-0812">Transmembrane</keyword>
<evidence type="ECO:0000313" key="4">
    <source>
        <dbReference type="Proteomes" id="UP000292958"/>
    </source>
</evidence>
<evidence type="ECO:0000259" key="2">
    <source>
        <dbReference type="PROSITE" id="PS50042"/>
    </source>
</evidence>
<dbReference type="Gene3D" id="2.60.120.10">
    <property type="entry name" value="Jelly Rolls"/>
    <property type="match status" value="1"/>
</dbReference>
<dbReference type="AlphaFoldDB" id="A0A4Q7YH60"/>
<evidence type="ECO:0000256" key="1">
    <source>
        <dbReference type="SAM" id="Phobius"/>
    </source>
</evidence>
<dbReference type="PANTHER" id="PTHR41386:SF1">
    <property type="entry name" value="MEMBRANE PROTEIN"/>
    <property type="match status" value="1"/>
</dbReference>
<evidence type="ECO:0000313" key="3">
    <source>
        <dbReference type="EMBL" id="RZU35689.1"/>
    </source>
</evidence>
<comment type="caution">
    <text evidence="3">The sequence shown here is derived from an EMBL/GenBank/DDBJ whole genome shotgun (WGS) entry which is preliminary data.</text>
</comment>
<protein>
    <submittedName>
        <fullName evidence="3">Putative membrane protein</fullName>
    </submittedName>
</protein>
<name>A0A4Q7YH60_9BACT</name>
<dbReference type="SUPFAM" id="SSF51206">
    <property type="entry name" value="cAMP-binding domain-like"/>
    <property type="match status" value="1"/>
</dbReference>
<keyword evidence="4" id="KW-1185">Reference proteome</keyword>
<proteinExistence type="predicted"/>
<gene>
    <name evidence="3" type="ORF">BDD14_5780</name>
</gene>
<feature type="transmembrane region" description="Helical" evidence="1">
    <location>
        <begin position="174"/>
        <end position="193"/>
    </location>
</feature>
<dbReference type="Proteomes" id="UP000292958">
    <property type="component" value="Unassembled WGS sequence"/>
</dbReference>
<keyword evidence="1" id="KW-0472">Membrane</keyword>
<dbReference type="PANTHER" id="PTHR41386">
    <property type="entry name" value="INTEGRAL MEMBRANE PROTEIN-RELATED"/>
    <property type="match status" value="1"/>
</dbReference>
<dbReference type="InterPro" id="IPR014710">
    <property type="entry name" value="RmlC-like_jellyroll"/>
</dbReference>
<dbReference type="EMBL" id="SHKW01000002">
    <property type="protein sequence ID" value="RZU35689.1"/>
    <property type="molecule type" value="Genomic_DNA"/>
</dbReference>
<dbReference type="Pfam" id="PF00027">
    <property type="entry name" value="cNMP_binding"/>
    <property type="match status" value="1"/>
</dbReference>
<reference evidence="3 4" key="1">
    <citation type="submission" date="2019-02" db="EMBL/GenBank/DDBJ databases">
        <title>Genomic Encyclopedia of Archaeal and Bacterial Type Strains, Phase II (KMG-II): from individual species to whole genera.</title>
        <authorList>
            <person name="Goeker M."/>
        </authorList>
    </citation>
    <scope>NUCLEOTIDE SEQUENCE [LARGE SCALE GENOMIC DNA]</scope>
    <source>
        <strain evidence="3 4">DSM 18101</strain>
    </source>
</reference>
<dbReference type="InterPro" id="IPR010406">
    <property type="entry name" value="DUF1003"/>
</dbReference>
<dbReference type="OrthoDB" id="9795736at2"/>
<organism evidence="3 4">
    <name type="scientific">Edaphobacter modestus</name>
    <dbReference type="NCBI Taxonomy" id="388466"/>
    <lineage>
        <taxon>Bacteria</taxon>
        <taxon>Pseudomonadati</taxon>
        <taxon>Acidobacteriota</taxon>
        <taxon>Terriglobia</taxon>
        <taxon>Terriglobales</taxon>
        <taxon>Acidobacteriaceae</taxon>
        <taxon>Edaphobacter</taxon>
    </lineage>
</organism>
<dbReference type="RefSeq" id="WP_130424120.1">
    <property type="nucleotide sequence ID" value="NZ_SHKW01000002.1"/>
</dbReference>
<feature type="domain" description="Cyclic nucleotide-binding" evidence="2">
    <location>
        <begin position="13"/>
        <end position="116"/>
    </location>
</feature>
<dbReference type="SMART" id="SM00100">
    <property type="entry name" value="cNMP"/>
    <property type="match status" value="1"/>
</dbReference>
<feature type="transmembrane region" description="Helical" evidence="1">
    <location>
        <begin position="205"/>
        <end position="224"/>
    </location>
</feature>
<keyword evidence="1" id="KW-1133">Transmembrane helix</keyword>
<sequence length="277" mass="31500">MPCAPEELKHVPLFELLDEEELAVLAAQVEIKHFAARQRIFKIGEPGNRAYIMLSGVVRVTTVDEDQQEVLIEEPGHGGFFGFASMLDQTPHQSNAMAMEESVCLELDRHDIAELLKRKPLAGLDMLTVLGRQFHASQKLIQLRANRNANVMIDKEATWGEKVADAVARFGGSWNFILSFLAVLVIYTGINIFLKRHMWDPYPFILLNLFLSMLAALQAPVIMMSQNRQDTKDRLRSELDFDVNRRAEAEIQALSRKLNLITDKIGDVEEMLREGRR</sequence>